<evidence type="ECO:0000313" key="1">
    <source>
        <dbReference type="EMBL" id="CEG41775.1"/>
    </source>
</evidence>
<organism evidence="1 2">
    <name type="scientific">Plasmopara halstedii</name>
    <name type="common">Downy mildew of sunflower</name>
    <dbReference type="NCBI Taxonomy" id="4781"/>
    <lineage>
        <taxon>Eukaryota</taxon>
        <taxon>Sar</taxon>
        <taxon>Stramenopiles</taxon>
        <taxon>Oomycota</taxon>
        <taxon>Peronosporomycetes</taxon>
        <taxon>Peronosporales</taxon>
        <taxon>Peronosporaceae</taxon>
        <taxon>Plasmopara</taxon>
    </lineage>
</organism>
<protein>
    <submittedName>
        <fullName evidence="1">Uncharacterized protein</fullName>
    </submittedName>
</protein>
<sequence length="52" mass="5940">MKQTIARVYHSVHFLDLLRQERATVGVSYENAVEDEKERLYAADRFVRGGGG</sequence>
<accession>A0A0P1AK69</accession>
<reference evidence="2" key="1">
    <citation type="submission" date="2014-09" db="EMBL/GenBank/DDBJ databases">
        <authorList>
            <person name="Sharma Rahul"/>
            <person name="Thines Marco"/>
        </authorList>
    </citation>
    <scope>NUCLEOTIDE SEQUENCE [LARGE SCALE GENOMIC DNA]</scope>
</reference>
<proteinExistence type="predicted"/>
<name>A0A0P1AK69_PLAHL</name>
<keyword evidence="2" id="KW-1185">Reference proteome</keyword>
<dbReference type="RefSeq" id="XP_024578144.1">
    <property type="nucleotide sequence ID" value="XM_024727582.1"/>
</dbReference>
<dbReference type="GeneID" id="36407159"/>
<evidence type="ECO:0000313" key="2">
    <source>
        <dbReference type="Proteomes" id="UP000054928"/>
    </source>
</evidence>
<dbReference type="AlphaFoldDB" id="A0A0P1AK69"/>
<dbReference type="Proteomes" id="UP000054928">
    <property type="component" value="Unassembled WGS sequence"/>
</dbReference>
<dbReference type="EMBL" id="CCYD01000610">
    <property type="protein sequence ID" value="CEG41775.1"/>
    <property type="molecule type" value="Genomic_DNA"/>
</dbReference>